<dbReference type="Proteomes" id="UP000178448">
    <property type="component" value="Unassembled WGS sequence"/>
</dbReference>
<dbReference type="Gene3D" id="3.40.50.150">
    <property type="entry name" value="Vaccinia Virus protein VP39"/>
    <property type="match status" value="1"/>
</dbReference>
<evidence type="ECO:0000313" key="1">
    <source>
        <dbReference type="EMBL" id="OGG01397.1"/>
    </source>
</evidence>
<comment type="caution">
    <text evidence="1">The sequence shown here is derived from an EMBL/GenBank/DDBJ whole genome shotgun (WGS) entry which is preliminary data.</text>
</comment>
<dbReference type="Pfam" id="PF13489">
    <property type="entry name" value="Methyltransf_23"/>
    <property type="match status" value="1"/>
</dbReference>
<dbReference type="CDD" id="cd02440">
    <property type="entry name" value="AdoMet_MTases"/>
    <property type="match status" value="1"/>
</dbReference>
<sequence>MFYKSPGPVQVYGDLGNIILTRYNKLMMVNQGNPWDSLGRKTFNTNLQEGEIDPRVADNVLIAWPVIFGAISKEVDVLTGRALDFGCGTGAFCIALQKLGFSVTGIDPSEEMIRIAKQNSPATVTYVKGDYSVAENGYKVISSIMVFQFIRDIETVFSVLIKSLSPGGILIFAVHNPDWVSECLKQGIGFSGFDSVINPTSGMKDFGDIHIPVFIRRSSEFDSLAAKYGLKKFLEAYPPFTQEFIEKYPDNRPKNIPEFLILGYKKD</sequence>
<dbReference type="EMBL" id="MFJD01000016">
    <property type="protein sequence ID" value="OGG01397.1"/>
    <property type="molecule type" value="Genomic_DNA"/>
</dbReference>
<protein>
    <recommendedName>
        <fullName evidence="3">Methyltransferase domain-containing protein</fullName>
    </recommendedName>
</protein>
<dbReference type="STRING" id="1798374.A2Z33_02550"/>
<organism evidence="1 2">
    <name type="scientific">Candidatus Gottesmanbacteria bacterium RBG_16_52_11</name>
    <dbReference type="NCBI Taxonomy" id="1798374"/>
    <lineage>
        <taxon>Bacteria</taxon>
        <taxon>Candidatus Gottesmaniibacteriota</taxon>
    </lineage>
</organism>
<evidence type="ECO:0008006" key="3">
    <source>
        <dbReference type="Google" id="ProtNLM"/>
    </source>
</evidence>
<name>A0A1F5YN49_9BACT</name>
<proteinExistence type="predicted"/>
<dbReference type="InterPro" id="IPR029063">
    <property type="entry name" value="SAM-dependent_MTases_sf"/>
</dbReference>
<dbReference type="SUPFAM" id="SSF53335">
    <property type="entry name" value="S-adenosyl-L-methionine-dependent methyltransferases"/>
    <property type="match status" value="1"/>
</dbReference>
<reference evidence="1 2" key="1">
    <citation type="journal article" date="2016" name="Nat. Commun.">
        <title>Thousands of microbial genomes shed light on interconnected biogeochemical processes in an aquifer system.</title>
        <authorList>
            <person name="Anantharaman K."/>
            <person name="Brown C.T."/>
            <person name="Hug L.A."/>
            <person name="Sharon I."/>
            <person name="Castelle C.J."/>
            <person name="Probst A.J."/>
            <person name="Thomas B.C."/>
            <person name="Singh A."/>
            <person name="Wilkins M.J."/>
            <person name="Karaoz U."/>
            <person name="Brodie E.L."/>
            <person name="Williams K.H."/>
            <person name="Hubbard S.S."/>
            <person name="Banfield J.F."/>
        </authorList>
    </citation>
    <scope>NUCLEOTIDE SEQUENCE [LARGE SCALE GENOMIC DNA]</scope>
</reference>
<gene>
    <name evidence="1" type="ORF">A2Z33_02550</name>
</gene>
<dbReference type="AlphaFoldDB" id="A0A1F5YN49"/>
<evidence type="ECO:0000313" key="2">
    <source>
        <dbReference type="Proteomes" id="UP000178448"/>
    </source>
</evidence>
<dbReference type="PANTHER" id="PTHR43861">
    <property type="entry name" value="TRANS-ACONITATE 2-METHYLTRANSFERASE-RELATED"/>
    <property type="match status" value="1"/>
</dbReference>
<accession>A0A1F5YN49</accession>